<dbReference type="GO" id="GO:0004843">
    <property type="term" value="F:cysteine-type deubiquitinase activity"/>
    <property type="evidence" value="ECO:0007669"/>
    <property type="project" value="UniProtKB-UniRule"/>
</dbReference>
<dbReference type="PANTHER" id="PTHR13312">
    <property type="entry name" value="HIV-INDUCED PROTEIN-7-LIKE PROTEASE"/>
    <property type="match status" value="1"/>
</dbReference>
<dbReference type="PANTHER" id="PTHR13312:SF0">
    <property type="entry name" value="UBIQUITIN THIOESTERASE OTU1"/>
    <property type="match status" value="1"/>
</dbReference>
<dbReference type="InterPro" id="IPR003323">
    <property type="entry name" value="OTU_dom"/>
</dbReference>
<keyword evidence="4 6" id="KW-0378">Hydrolase</keyword>
<dbReference type="GO" id="GO:0016579">
    <property type="term" value="P:protein deubiquitination"/>
    <property type="evidence" value="ECO:0007669"/>
    <property type="project" value="TreeGrafter"/>
</dbReference>
<feature type="region of interest" description="Disordered" evidence="7">
    <location>
        <begin position="317"/>
        <end position="373"/>
    </location>
</feature>
<dbReference type="GO" id="GO:0005829">
    <property type="term" value="C:cytosol"/>
    <property type="evidence" value="ECO:0007669"/>
    <property type="project" value="TreeGrafter"/>
</dbReference>
<dbReference type="EMBL" id="JAEHOC010000008">
    <property type="protein sequence ID" value="KAG2439444.1"/>
    <property type="molecule type" value="Genomic_DNA"/>
</dbReference>
<keyword evidence="11" id="KW-1185">Reference proteome</keyword>
<dbReference type="EC" id="3.4.19.12" evidence="6"/>
<keyword evidence="3 6" id="KW-0833">Ubl conjugation pathway</keyword>
<organism evidence="10 11">
    <name type="scientific">Chlamydomonas incerta</name>
    <dbReference type="NCBI Taxonomy" id="51695"/>
    <lineage>
        <taxon>Eukaryota</taxon>
        <taxon>Viridiplantae</taxon>
        <taxon>Chlorophyta</taxon>
        <taxon>core chlorophytes</taxon>
        <taxon>Chlorophyceae</taxon>
        <taxon>CS clade</taxon>
        <taxon>Chlamydomonadales</taxon>
        <taxon>Chlamydomonadaceae</taxon>
        <taxon>Chlamydomonas</taxon>
    </lineage>
</organism>
<evidence type="ECO:0000256" key="6">
    <source>
        <dbReference type="RuleBase" id="RU367104"/>
    </source>
</evidence>
<comment type="catalytic activity">
    <reaction evidence="1 6">
        <text>Thiol-dependent hydrolysis of ester, thioester, amide, peptide and isopeptide bonds formed by the C-terminal Gly of ubiquitin (a 76-residue protein attached to proteins as an intracellular targeting signal).</text>
        <dbReference type="EC" id="3.4.19.12"/>
    </reaction>
</comment>
<dbReference type="InterPro" id="IPR057766">
    <property type="entry name" value="Znf-C2H2_OTU1-like_C"/>
</dbReference>
<evidence type="ECO:0000256" key="1">
    <source>
        <dbReference type="ARBA" id="ARBA00000707"/>
    </source>
</evidence>
<feature type="transmembrane region" description="Helical" evidence="8">
    <location>
        <begin position="63"/>
        <end position="85"/>
    </location>
</feature>
<proteinExistence type="predicted"/>
<dbReference type="Gene3D" id="3.90.70.80">
    <property type="match status" value="1"/>
</dbReference>
<dbReference type="OrthoDB" id="65596at2759"/>
<keyword evidence="8" id="KW-0812">Transmembrane</keyword>
<accession>A0A835TFL5</accession>
<comment type="subcellular location">
    <subcellularLocation>
        <location evidence="6">Cytoplasm</location>
    </subcellularLocation>
</comment>
<sequence length="447" mass="43976">MTSSTPEAPAAPKAARSSSASASAPKTAGAAKATSSGSSKKKRTAASAAPAKPSPTSSSGLPLPALIAGGVGALGLVALTAWALVSGRRRRGGDGSGKDSKSGGKGAAAKGPCSKLKPTSRCVPLADGSGCVVRREIPADNSCLFNSIGYVMHRSKTRAPHLRNVVAQQVSGDRQTYSDVFLGMTNEAYCAWIRQPYNWGGGIELAILAQAYGIEIAAWNIESKKEHVFGEESGYKKQVMVIYNGVHYDALAVCTHPRANPDDDELNYNPRGKRGKMIIAAARKLVELAHKESAFNGAAEKKAAAAAAAAAKKAAAATSKTNGTAATGTSSGSGASSATANGTNGTSGSSSSSGSGGTKATSGAKGGKPRVARSAAASTAAAAAAQGDGAPAAGAGPGAGAAGAAGLSSGTKLSCGDCGVVLDGPAAAQQHAHSTGHVSFSEVVAGA</sequence>
<dbReference type="GO" id="GO:0036503">
    <property type="term" value="P:ERAD pathway"/>
    <property type="evidence" value="ECO:0007669"/>
    <property type="project" value="TreeGrafter"/>
</dbReference>
<dbReference type="GO" id="GO:0005634">
    <property type="term" value="C:nucleus"/>
    <property type="evidence" value="ECO:0007669"/>
    <property type="project" value="TreeGrafter"/>
</dbReference>
<evidence type="ECO:0000256" key="3">
    <source>
        <dbReference type="ARBA" id="ARBA00022786"/>
    </source>
</evidence>
<feature type="compositionally biased region" description="Low complexity" evidence="7">
    <location>
        <begin position="317"/>
        <end position="363"/>
    </location>
</feature>
<keyword evidence="8" id="KW-1133">Transmembrane helix</keyword>
<feature type="compositionally biased region" description="Basic and acidic residues" evidence="7">
    <location>
        <begin position="92"/>
        <end position="102"/>
    </location>
</feature>
<gene>
    <name evidence="10" type="ORF">HXX76_004800</name>
</gene>
<evidence type="ECO:0000313" key="11">
    <source>
        <dbReference type="Proteomes" id="UP000650467"/>
    </source>
</evidence>
<evidence type="ECO:0000256" key="8">
    <source>
        <dbReference type="SAM" id="Phobius"/>
    </source>
</evidence>
<keyword evidence="5 6" id="KW-0788">Thiol protease</keyword>
<comment type="function">
    <text evidence="6">Hydrolase that can remove conjugated ubiquitin from proteins and may therefore play an important regulatory role at the level of protein turnover by preventing degradation.</text>
</comment>
<feature type="region of interest" description="Disordered" evidence="7">
    <location>
        <begin position="1"/>
        <end position="61"/>
    </location>
</feature>
<keyword evidence="2" id="KW-0645">Protease</keyword>
<dbReference type="Pfam" id="PF24560">
    <property type="entry name" value="zf-C2H2_OTU1_C"/>
    <property type="match status" value="1"/>
</dbReference>
<name>A0A835TFL5_CHLIN</name>
<evidence type="ECO:0000256" key="2">
    <source>
        <dbReference type="ARBA" id="ARBA00022670"/>
    </source>
</evidence>
<keyword evidence="6" id="KW-0963">Cytoplasm</keyword>
<protein>
    <recommendedName>
        <fullName evidence="6">Ubiquitin thioesterase OTU</fullName>
        <ecNumber evidence="6">3.4.19.12</ecNumber>
    </recommendedName>
</protein>
<dbReference type="GO" id="GO:0030968">
    <property type="term" value="P:endoplasmic reticulum unfolded protein response"/>
    <property type="evidence" value="ECO:0007669"/>
    <property type="project" value="TreeGrafter"/>
</dbReference>
<feature type="domain" description="OTU" evidence="9">
    <location>
        <begin position="132"/>
        <end position="254"/>
    </location>
</feature>
<evidence type="ECO:0000256" key="5">
    <source>
        <dbReference type="ARBA" id="ARBA00022807"/>
    </source>
</evidence>
<evidence type="ECO:0000313" key="10">
    <source>
        <dbReference type="EMBL" id="KAG2439444.1"/>
    </source>
</evidence>
<dbReference type="Proteomes" id="UP000650467">
    <property type="component" value="Unassembled WGS sequence"/>
</dbReference>
<evidence type="ECO:0000256" key="7">
    <source>
        <dbReference type="SAM" id="MobiDB-lite"/>
    </source>
</evidence>
<dbReference type="InterPro" id="IPR038765">
    <property type="entry name" value="Papain-like_cys_pep_sf"/>
</dbReference>
<evidence type="ECO:0000259" key="9">
    <source>
        <dbReference type="PROSITE" id="PS50802"/>
    </source>
</evidence>
<dbReference type="AlphaFoldDB" id="A0A835TFL5"/>
<feature type="compositionally biased region" description="Low complexity" evidence="7">
    <location>
        <begin position="1"/>
        <end position="38"/>
    </location>
</feature>
<feature type="region of interest" description="Disordered" evidence="7">
    <location>
        <begin position="88"/>
        <end position="117"/>
    </location>
</feature>
<keyword evidence="8" id="KW-0472">Membrane</keyword>
<reference evidence="10" key="1">
    <citation type="journal article" date="2020" name="bioRxiv">
        <title>Comparative genomics of Chlamydomonas.</title>
        <authorList>
            <person name="Craig R.J."/>
            <person name="Hasan A.R."/>
            <person name="Ness R.W."/>
            <person name="Keightley P.D."/>
        </authorList>
    </citation>
    <scope>NUCLEOTIDE SEQUENCE</scope>
    <source>
        <strain evidence="10">SAG 7.73</strain>
    </source>
</reference>
<dbReference type="SUPFAM" id="SSF54001">
    <property type="entry name" value="Cysteine proteinases"/>
    <property type="match status" value="1"/>
</dbReference>
<evidence type="ECO:0000256" key="4">
    <source>
        <dbReference type="ARBA" id="ARBA00022801"/>
    </source>
</evidence>
<dbReference type="Pfam" id="PF02338">
    <property type="entry name" value="OTU"/>
    <property type="match status" value="1"/>
</dbReference>
<feature type="compositionally biased region" description="Low complexity" evidence="7">
    <location>
        <begin position="45"/>
        <end position="61"/>
    </location>
</feature>
<dbReference type="PROSITE" id="PS50802">
    <property type="entry name" value="OTU"/>
    <property type="match status" value="1"/>
</dbReference>
<comment type="caution">
    <text evidence="10">The sequence shown here is derived from an EMBL/GenBank/DDBJ whole genome shotgun (WGS) entry which is preliminary data.</text>
</comment>